<dbReference type="PANTHER" id="PTHR34989">
    <property type="entry name" value="PROTEIN HDED"/>
    <property type="match status" value="1"/>
</dbReference>
<evidence type="ECO:0008006" key="4">
    <source>
        <dbReference type="Google" id="ProtNLM"/>
    </source>
</evidence>
<sequence>MSYQSFAEKDVNYDDSGRRLLCSLSTNWWAFVIRGVLALILSALAFWMPTQALLAFTLVFGAFSFADGVLVLIAAVYNVRKGERWGWLAFSGILGVLTGIVVIVWPLTATLALASFLWASIAVWSIFTGAFEIFAAIRLRHEIRGEIWLILSGAISVVLGGIVVWLFLTKPVETFVAAGWLLATYALFSGIILTILGLRLRRLR</sequence>
<evidence type="ECO:0000256" key="1">
    <source>
        <dbReference type="SAM" id="Phobius"/>
    </source>
</evidence>
<accession>A0A327KUD4</accession>
<dbReference type="Pfam" id="PF03729">
    <property type="entry name" value="DUF308"/>
    <property type="match status" value="2"/>
</dbReference>
<evidence type="ECO:0000313" key="2">
    <source>
        <dbReference type="EMBL" id="RAI41313.1"/>
    </source>
</evidence>
<feature type="transmembrane region" description="Helical" evidence="1">
    <location>
        <begin position="85"/>
        <end position="105"/>
    </location>
</feature>
<dbReference type="InterPro" id="IPR052712">
    <property type="entry name" value="Acid_resist_chaperone_HdeD"/>
</dbReference>
<reference evidence="2 3" key="1">
    <citation type="submission" date="2017-07" db="EMBL/GenBank/DDBJ databases">
        <title>Draft Genome Sequences of Select Purple Nonsulfur Bacteria.</title>
        <authorList>
            <person name="Lasarre B."/>
            <person name="Mckinlay J.B."/>
        </authorList>
    </citation>
    <scope>NUCLEOTIDE SEQUENCE [LARGE SCALE GENOMIC DNA]</scope>
    <source>
        <strain evidence="2 3">DSM 11907</strain>
    </source>
</reference>
<dbReference type="AlphaFoldDB" id="A0A327KUD4"/>
<feature type="transmembrane region" description="Helical" evidence="1">
    <location>
        <begin position="147"/>
        <end position="168"/>
    </location>
</feature>
<evidence type="ECO:0000313" key="3">
    <source>
        <dbReference type="Proteomes" id="UP000248863"/>
    </source>
</evidence>
<dbReference type="Proteomes" id="UP000248863">
    <property type="component" value="Unassembled WGS sequence"/>
</dbReference>
<keyword evidence="1" id="KW-0472">Membrane</keyword>
<keyword evidence="3" id="KW-1185">Reference proteome</keyword>
<dbReference type="PANTHER" id="PTHR34989:SF1">
    <property type="entry name" value="PROTEIN HDED"/>
    <property type="match status" value="1"/>
</dbReference>
<dbReference type="EMBL" id="NPEU01000020">
    <property type="protein sequence ID" value="RAI41313.1"/>
    <property type="molecule type" value="Genomic_DNA"/>
</dbReference>
<proteinExistence type="predicted"/>
<feature type="transmembrane region" description="Helical" evidence="1">
    <location>
        <begin position="174"/>
        <end position="198"/>
    </location>
</feature>
<dbReference type="OrthoDB" id="193343at2"/>
<organism evidence="2 3">
    <name type="scientific">Rhodoplanes elegans</name>
    <dbReference type="NCBI Taxonomy" id="29408"/>
    <lineage>
        <taxon>Bacteria</taxon>
        <taxon>Pseudomonadati</taxon>
        <taxon>Pseudomonadota</taxon>
        <taxon>Alphaproteobacteria</taxon>
        <taxon>Hyphomicrobiales</taxon>
        <taxon>Nitrobacteraceae</taxon>
        <taxon>Rhodoplanes</taxon>
    </lineage>
</organism>
<name>A0A327KUD4_9BRAD</name>
<feature type="transmembrane region" description="Helical" evidence="1">
    <location>
        <begin position="111"/>
        <end position="135"/>
    </location>
</feature>
<protein>
    <recommendedName>
        <fullName evidence="4">HdeD family acid-resistance protein</fullName>
    </recommendedName>
</protein>
<comment type="caution">
    <text evidence="2">The sequence shown here is derived from an EMBL/GenBank/DDBJ whole genome shotgun (WGS) entry which is preliminary data.</text>
</comment>
<feature type="transmembrane region" description="Helical" evidence="1">
    <location>
        <begin position="53"/>
        <end position="78"/>
    </location>
</feature>
<keyword evidence="1" id="KW-0812">Transmembrane</keyword>
<keyword evidence="1" id="KW-1133">Transmembrane helix</keyword>
<dbReference type="GO" id="GO:0005886">
    <property type="term" value="C:plasma membrane"/>
    <property type="evidence" value="ECO:0007669"/>
    <property type="project" value="TreeGrafter"/>
</dbReference>
<feature type="transmembrane region" description="Helical" evidence="1">
    <location>
        <begin position="28"/>
        <end position="47"/>
    </location>
</feature>
<gene>
    <name evidence="2" type="ORF">CH338_03540</name>
</gene>
<dbReference type="RefSeq" id="WP_111355647.1">
    <property type="nucleotide sequence ID" value="NZ_NHSK01000002.1"/>
</dbReference>
<dbReference type="InterPro" id="IPR005325">
    <property type="entry name" value="DUF308_memb"/>
</dbReference>